<protein>
    <submittedName>
        <fullName evidence="1">Uncharacterized protein</fullName>
    </submittedName>
</protein>
<organism evidence="1 2">
    <name type="scientific">Halocatena salina</name>
    <dbReference type="NCBI Taxonomy" id="2934340"/>
    <lineage>
        <taxon>Archaea</taxon>
        <taxon>Methanobacteriati</taxon>
        <taxon>Methanobacteriota</taxon>
        <taxon>Stenosarchaea group</taxon>
        <taxon>Halobacteria</taxon>
        <taxon>Halobacteriales</taxon>
        <taxon>Natronomonadaceae</taxon>
        <taxon>Halocatena</taxon>
    </lineage>
</organism>
<dbReference type="AlphaFoldDB" id="A0A8U0A7G8"/>
<dbReference type="RefSeq" id="WP_247995784.1">
    <property type="nucleotide sequence ID" value="NZ_CP096022.1"/>
</dbReference>
<geneLocation type="plasmid" evidence="1 2">
    <name>unnamed3</name>
</geneLocation>
<dbReference type="GeneID" id="71929856"/>
<sequence>MDVPNEFEIDGSVCYNGRFRQSRGRSGMVKAIDMNGGTVVILARTSIV</sequence>
<keyword evidence="2" id="KW-1185">Reference proteome</keyword>
<name>A0A8U0A7G8_9EURY</name>
<dbReference type="Proteomes" id="UP000831768">
    <property type="component" value="Plasmid unnamed3"/>
</dbReference>
<dbReference type="KEGG" id="haad:MW046_17375"/>
<proteinExistence type="predicted"/>
<evidence type="ECO:0000313" key="2">
    <source>
        <dbReference type="Proteomes" id="UP000831768"/>
    </source>
</evidence>
<evidence type="ECO:0000313" key="1">
    <source>
        <dbReference type="EMBL" id="UPM45130.1"/>
    </source>
</evidence>
<gene>
    <name evidence="1" type="ORF">MW046_17375</name>
</gene>
<accession>A0A8U0A7G8</accession>
<dbReference type="EMBL" id="CP096022">
    <property type="protein sequence ID" value="UPM45130.1"/>
    <property type="molecule type" value="Genomic_DNA"/>
</dbReference>
<keyword evidence="1" id="KW-0614">Plasmid</keyword>
<reference evidence="1" key="1">
    <citation type="submission" date="2022-04" db="EMBL/GenBank/DDBJ databases">
        <title>Halocatena sp. nov., isolated from a salt lake.</title>
        <authorList>
            <person name="Cui H.-L."/>
        </authorList>
    </citation>
    <scope>NUCLEOTIDE SEQUENCE</scope>
    <source>
        <strain evidence="1">AD-1</strain>
        <plasmid evidence="1">unnamed3</plasmid>
    </source>
</reference>